<keyword evidence="2" id="KW-0808">Transferase</keyword>
<sequence length="173" mass="18917">MFEGLNSLVDVGSSTGTVGKAIANAFPHLECTVFDLPQTVAALQDCGNLKYVGGNMFEQVPAADAVLLKWVLCDWNDDECLKILKQCRKAVSGGKEGGKVIIVDLVLTKNEKSDDEALNLIETQLLFDLVTMVLVGGKERGEEEWAKLFSALGFSRYKIAPVLGMRYVIEVYP</sequence>
<keyword evidence="3" id="KW-0949">S-adenosyl-L-methionine</keyword>
<dbReference type="InterPro" id="IPR001077">
    <property type="entry name" value="COMT_C"/>
</dbReference>
<feature type="domain" description="O-methyltransferase C-terminal" evidence="4">
    <location>
        <begin position="2"/>
        <end position="155"/>
    </location>
</feature>
<dbReference type="PANTHER" id="PTHR11746">
    <property type="entry name" value="O-METHYLTRANSFERASE"/>
    <property type="match status" value="1"/>
</dbReference>
<gene>
    <name evidence="5" type="ORF">V6N11_054087</name>
</gene>
<evidence type="ECO:0000256" key="3">
    <source>
        <dbReference type="ARBA" id="ARBA00022691"/>
    </source>
</evidence>
<keyword evidence="1" id="KW-0489">Methyltransferase</keyword>
<keyword evidence="6" id="KW-1185">Reference proteome</keyword>
<evidence type="ECO:0000259" key="4">
    <source>
        <dbReference type="Pfam" id="PF00891"/>
    </source>
</evidence>
<dbReference type="PROSITE" id="PS51683">
    <property type="entry name" value="SAM_OMT_II"/>
    <property type="match status" value="1"/>
</dbReference>
<comment type="caution">
    <text evidence="5">The sequence shown here is derived from an EMBL/GenBank/DDBJ whole genome shotgun (WGS) entry which is preliminary data.</text>
</comment>
<dbReference type="EMBL" id="JBBPBN010000017">
    <property type="protein sequence ID" value="KAK9019569.1"/>
    <property type="molecule type" value="Genomic_DNA"/>
</dbReference>
<proteinExistence type="predicted"/>
<evidence type="ECO:0000313" key="6">
    <source>
        <dbReference type="Proteomes" id="UP001396334"/>
    </source>
</evidence>
<organism evidence="5 6">
    <name type="scientific">Hibiscus sabdariffa</name>
    <name type="common">roselle</name>
    <dbReference type="NCBI Taxonomy" id="183260"/>
    <lineage>
        <taxon>Eukaryota</taxon>
        <taxon>Viridiplantae</taxon>
        <taxon>Streptophyta</taxon>
        <taxon>Embryophyta</taxon>
        <taxon>Tracheophyta</taxon>
        <taxon>Spermatophyta</taxon>
        <taxon>Magnoliopsida</taxon>
        <taxon>eudicotyledons</taxon>
        <taxon>Gunneridae</taxon>
        <taxon>Pentapetalae</taxon>
        <taxon>rosids</taxon>
        <taxon>malvids</taxon>
        <taxon>Malvales</taxon>
        <taxon>Malvaceae</taxon>
        <taxon>Malvoideae</taxon>
        <taxon>Hibiscus</taxon>
    </lineage>
</organism>
<dbReference type="Proteomes" id="UP001396334">
    <property type="component" value="Unassembled WGS sequence"/>
</dbReference>
<reference evidence="5 6" key="1">
    <citation type="journal article" date="2024" name="G3 (Bethesda)">
        <title>Genome assembly of Hibiscus sabdariffa L. provides insights into metabolisms of medicinal natural products.</title>
        <authorList>
            <person name="Kim T."/>
        </authorList>
    </citation>
    <scope>NUCLEOTIDE SEQUENCE [LARGE SCALE GENOMIC DNA]</scope>
    <source>
        <strain evidence="5">TK-2024</strain>
        <tissue evidence="5">Old leaves</tissue>
    </source>
</reference>
<dbReference type="InterPro" id="IPR016461">
    <property type="entry name" value="COMT-like"/>
</dbReference>
<protein>
    <recommendedName>
        <fullName evidence="4">O-methyltransferase C-terminal domain-containing protein</fullName>
    </recommendedName>
</protein>
<evidence type="ECO:0000313" key="5">
    <source>
        <dbReference type="EMBL" id="KAK9019569.1"/>
    </source>
</evidence>
<dbReference type="Pfam" id="PF00891">
    <property type="entry name" value="Methyltransf_2"/>
    <property type="match status" value="1"/>
</dbReference>
<name>A0ABR2S3P1_9ROSI</name>
<dbReference type="SUPFAM" id="SSF53335">
    <property type="entry name" value="S-adenosyl-L-methionine-dependent methyltransferases"/>
    <property type="match status" value="1"/>
</dbReference>
<dbReference type="Gene3D" id="3.40.50.150">
    <property type="entry name" value="Vaccinia Virus protein VP39"/>
    <property type="match status" value="1"/>
</dbReference>
<evidence type="ECO:0000256" key="2">
    <source>
        <dbReference type="ARBA" id="ARBA00022679"/>
    </source>
</evidence>
<evidence type="ECO:0000256" key="1">
    <source>
        <dbReference type="ARBA" id="ARBA00022603"/>
    </source>
</evidence>
<dbReference type="InterPro" id="IPR029063">
    <property type="entry name" value="SAM-dependent_MTases_sf"/>
</dbReference>
<accession>A0ABR2S3P1</accession>